<dbReference type="CDD" id="cd16841">
    <property type="entry name" value="RraA_family"/>
    <property type="match status" value="1"/>
</dbReference>
<dbReference type="InterPro" id="IPR036704">
    <property type="entry name" value="RraA/RraA-like_sf"/>
</dbReference>
<evidence type="ECO:0008006" key="4">
    <source>
        <dbReference type="Google" id="ProtNLM"/>
    </source>
</evidence>
<evidence type="ECO:0000256" key="1">
    <source>
        <dbReference type="PIRSR" id="PIRSR605493-1"/>
    </source>
</evidence>
<dbReference type="PANTHER" id="PTHR33254">
    <property type="entry name" value="4-HYDROXY-4-METHYL-2-OXOGLUTARATE ALDOLASE 3-RELATED"/>
    <property type="match status" value="1"/>
</dbReference>
<evidence type="ECO:0000313" key="2">
    <source>
        <dbReference type="EMBL" id="QID84546.1"/>
    </source>
</evidence>
<keyword evidence="1" id="KW-0460">Magnesium</keyword>
<keyword evidence="3" id="KW-1185">Reference proteome</keyword>
<dbReference type="InterPro" id="IPR005493">
    <property type="entry name" value="RraA/RraA-like"/>
</dbReference>
<comment type="cofactor">
    <cofactor evidence="1">
        <name>Mg(2+)</name>
        <dbReference type="ChEBI" id="CHEBI:18420"/>
    </cofactor>
</comment>
<keyword evidence="1" id="KW-0479">Metal-binding</keyword>
<dbReference type="SUPFAM" id="SSF89562">
    <property type="entry name" value="RraA-like"/>
    <property type="match status" value="1"/>
</dbReference>
<dbReference type="OrthoDB" id="1476984at2759"/>
<protein>
    <recommendedName>
        <fullName evidence="4">4-hydroxy-4-methyl-2-oxoglutarate aldolase</fullName>
    </recommendedName>
</protein>
<dbReference type="EMBL" id="CP049002">
    <property type="protein sequence ID" value="QID84546.1"/>
    <property type="molecule type" value="Genomic_DNA"/>
</dbReference>
<name>A0A6C1E5B6_SACPS</name>
<reference evidence="2 3" key="1">
    <citation type="journal article" date="2019" name="BMC Genomics">
        <title>Chromosome level assembly and comparative genome analysis confirm lager-brewing yeasts originated from a single hybridization.</title>
        <authorList>
            <person name="Salazar A.N."/>
            <person name="Gorter de Vries A.R."/>
            <person name="van den Broek M."/>
            <person name="Brouwers N."/>
            <person name="de la Torre Cortes P."/>
            <person name="Kuijpers N.G.A."/>
            <person name="Daran J.G."/>
            <person name="Abeel T."/>
        </authorList>
    </citation>
    <scope>NUCLEOTIDE SEQUENCE [LARGE SCALE GENOMIC DNA]</scope>
    <source>
        <strain evidence="2 3">CBS 1483</strain>
    </source>
</reference>
<feature type="binding site" evidence="1">
    <location>
        <position position="126"/>
    </location>
    <ligand>
        <name>substrate</name>
    </ligand>
</feature>
<proteinExistence type="predicted"/>
<feature type="binding site" evidence="1">
    <location>
        <begin position="104"/>
        <end position="107"/>
    </location>
    <ligand>
        <name>substrate</name>
    </ligand>
</feature>
<sequence>MSSPMSILQKLRKFSTCDISDGLLNVYNISTGGYFPNLTAISLPPGSSIVGAAYTVLFAHADDPRPAVNYIDSVPPNSALVLALEPHLQSQFHPFVKITQAMYGGLMSTRAQFLKCNGTVVFGRVRDVDEHRTLNHPVFAYGVGSCAPKAMVKAVATNVQLQILTSDGMTQLIHPGDYVVGDSNGIVCVPVQEVDIPKLTTYIEKSIEVDILVSEDIKNGVPAKQAQKDRRSVLKQYI</sequence>
<dbReference type="Pfam" id="PF03737">
    <property type="entry name" value="RraA-like"/>
    <property type="match status" value="1"/>
</dbReference>
<dbReference type="GO" id="GO:0047443">
    <property type="term" value="F:4-hydroxy-4-methyl-2-oxoglutarate aldolase activity"/>
    <property type="evidence" value="ECO:0007669"/>
    <property type="project" value="TreeGrafter"/>
</dbReference>
<dbReference type="PANTHER" id="PTHR33254:SF28">
    <property type="entry name" value="4-HYDROXY-4-METHYL-2-OXOGLUTARATE ALDOLASE"/>
    <property type="match status" value="1"/>
</dbReference>
<feature type="binding site" evidence="1">
    <location>
        <position position="127"/>
    </location>
    <ligand>
        <name>Mg(2+)</name>
        <dbReference type="ChEBI" id="CHEBI:18420"/>
    </ligand>
</feature>
<accession>A0A6C1E5B6</accession>
<dbReference type="GO" id="GO:0046872">
    <property type="term" value="F:metal ion binding"/>
    <property type="evidence" value="ECO:0007669"/>
    <property type="project" value="UniProtKB-KW"/>
</dbReference>
<dbReference type="GO" id="GO:0008948">
    <property type="term" value="F:oxaloacetate decarboxylase activity"/>
    <property type="evidence" value="ECO:0007669"/>
    <property type="project" value="TreeGrafter"/>
</dbReference>
<dbReference type="Proteomes" id="UP000501346">
    <property type="component" value="Chromosome SeV"/>
</dbReference>
<evidence type="ECO:0000313" key="3">
    <source>
        <dbReference type="Proteomes" id="UP000501346"/>
    </source>
</evidence>
<dbReference type="Gene3D" id="3.50.30.40">
    <property type="entry name" value="Ribonuclease E inhibitor RraA/RraA-like"/>
    <property type="match status" value="1"/>
</dbReference>
<organism evidence="2 3">
    <name type="scientific">Saccharomyces pastorianus</name>
    <name type="common">Lager yeast</name>
    <name type="synonym">Saccharomyces cerevisiae x Saccharomyces eubayanus</name>
    <dbReference type="NCBI Taxonomy" id="27292"/>
    <lineage>
        <taxon>Eukaryota</taxon>
        <taxon>Fungi</taxon>
        <taxon>Dikarya</taxon>
        <taxon>Ascomycota</taxon>
        <taxon>Saccharomycotina</taxon>
        <taxon>Saccharomycetes</taxon>
        <taxon>Saccharomycetales</taxon>
        <taxon>Saccharomycetaceae</taxon>
        <taxon>Saccharomyces</taxon>
    </lineage>
</organism>
<dbReference type="AlphaFoldDB" id="A0A6C1E5B6"/>
<gene>
    <name evidence="2" type="ORF">GRS66_007055</name>
</gene>